<evidence type="ECO:0000313" key="8">
    <source>
        <dbReference type="Proteomes" id="UP000185744"/>
    </source>
</evidence>
<comment type="caution">
    <text evidence="7">The sequence shown here is derived from an EMBL/GenBank/DDBJ whole genome shotgun (WGS) entry which is preliminary data.</text>
</comment>
<dbReference type="GO" id="GO:0046872">
    <property type="term" value="F:metal ion binding"/>
    <property type="evidence" value="ECO:0007669"/>
    <property type="project" value="UniProtKB-KW"/>
</dbReference>
<dbReference type="STRING" id="1903181.BTN85_0583"/>
<evidence type="ECO:0000313" key="7">
    <source>
        <dbReference type="EMBL" id="OKY78098.1"/>
    </source>
</evidence>
<dbReference type="InterPro" id="IPR028090">
    <property type="entry name" value="JAB_dom_prok"/>
</dbReference>
<dbReference type="GO" id="GO:0006508">
    <property type="term" value="P:proteolysis"/>
    <property type="evidence" value="ECO:0007669"/>
    <property type="project" value="UniProtKB-KW"/>
</dbReference>
<dbReference type="GO" id="GO:0008237">
    <property type="term" value="F:metallopeptidase activity"/>
    <property type="evidence" value="ECO:0007669"/>
    <property type="project" value="UniProtKB-KW"/>
</dbReference>
<accession>A0A1Q6DUS9</accession>
<dbReference type="AlphaFoldDB" id="A0A1Q6DUS9"/>
<gene>
    <name evidence="7" type="ORF">BTN85_0583</name>
</gene>
<name>A0A1Q6DUS9_METT1</name>
<dbReference type="GO" id="GO:0000502">
    <property type="term" value="C:proteasome complex"/>
    <property type="evidence" value="ECO:0007669"/>
    <property type="project" value="UniProtKB-KW"/>
</dbReference>
<evidence type="ECO:0000256" key="5">
    <source>
        <dbReference type="ARBA" id="ARBA00023049"/>
    </source>
</evidence>
<dbReference type="Pfam" id="PF14464">
    <property type="entry name" value="Prok-JAB"/>
    <property type="match status" value="1"/>
</dbReference>
<dbReference type="Proteomes" id="UP000185744">
    <property type="component" value="Unassembled WGS sequence"/>
</dbReference>
<evidence type="ECO:0000256" key="2">
    <source>
        <dbReference type="ARBA" id="ARBA00022723"/>
    </source>
</evidence>
<protein>
    <submittedName>
        <fullName evidence="7">Proteasome lid subunit RPN8/RPN11 containing Jab1/MPN domain</fullName>
    </submittedName>
</protein>
<keyword evidence="8" id="KW-1185">Reference proteome</keyword>
<sequence length="144" mass="16229">MNKNIEIEKGTLEFILEIGKSAYPKEMVGLLTTKDKVISDVILVPGTFTSEVNAIMRLDMLPVGMNVIGSVHSHPSGNTRPSEADKQMFSKNGKIHIITGSPFKWGDWSFYDKQAKEISLKVVEGDEDDTWSEEIKWLKENIEE</sequence>
<dbReference type="InParanoid" id="A0A1Q6DUS9"/>
<evidence type="ECO:0000256" key="4">
    <source>
        <dbReference type="ARBA" id="ARBA00022833"/>
    </source>
</evidence>
<evidence type="ECO:0000259" key="6">
    <source>
        <dbReference type="PROSITE" id="PS50249"/>
    </source>
</evidence>
<keyword evidence="3" id="KW-0378">Hydrolase</keyword>
<evidence type="ECO:0000256" key="1">
    <source>
        <dbReference type="ARBA" id="ARBA00022670"/>
    </source>
</evidence>
<keyword evidence="4" id="KW-0862">Zinc</keyword>
<organism evidence="7 8">
    <name type="scientific">Methanohalarchaeum thermophilum</name>
    <dbReference type="NCBI Taxonomy" id="1903181"/>
    <lineage>
        <taxon>Archaea</taxon>
        <taxon>Methanobacteriati</taxon>
        <taxon>Methanobacteriota</taxon>
        <taxon>Methanonatronarchaeia</taxon>
        <taxon>Methanonatronarchaeales</taxon>
        <taxon>Methanonatronarchaeaceae</taxon>
        <taxon>Candidatus Methanohalarchaeum</taxon>
    </lineage>
</organism>
<keyword evidence="5" id="KW-0482">Metalloprotease</keyword>
<dbReference type="Gene3D" id="3.40.140.10">
    <property type="entry name" value="Cytidine Deaminase, domain 2"/>
    <property type="match status" value="1"/>
</dbReference>
<evidence type="ECO:0000256" key="3">
    <source>
        <dbReference type="ARBA" id="ARBA00022801"/>
    </source>
</evidence>
<dbReference type="CDD" id="cd08072">
    <property type="entry name" value="MPN_archaeal"/>
    <property type="match status" value="1"/>
</dbReference>
<dbReference type="PROSITE" id="PS50249">
    <property type="entry name" value="MPN"/>
    <property type="match status" value="1"/>
</dbReference>
<dbReference type="EMBL" id="MSDW01000001">
    <property type="protein sequence ID" value="OKY78098.1"/>
    <property type="molecule type" value="Genomic_DNA"/>
</dbReference>
<keyword evidence="7" id="KW-0647">Proteasome</keyword>
<proteinExistence type="predicted"/>
<keyword evidence="1" id="KW-0645">Protease</keyword>
<keyword evidence="2" id="KW-0479">Metal-binding</keyword>
<feature type="domain" description="MPN" evidence="6">
    <location>
        <begin position="5"/>
        <end position="126"/>
    </location>
</feature>
<reference evidence="7" key="1">
    <citation type="submission" date="2016-12" db="EMBL/GenBank/DDBJ databases">
        <title>Discovery of methanogenic haloarchaea.</title>
        <authorList>
            <person name="Sorokin D.Y."/>
            <person name="Makarova K.S."/>
            <person name="Abbas B."/>
            <person name="Ferrer M."/>
            <person name="Golyshin P.N."/>
        </authorList>
    </citation>
    <scope>NUCLEOTIDE SEQUENCE [LARGE SCALE GENOMIC DNA]</scope>
    <source>
        <strain evidence="7">HMET1</strain>
    </source>
</reference>
<dbReference type="InterPro" id="IPR037518">
    <property type="entry name" value="MPN"/>
</dbReference>
<dbReference type="SUPFAM" id="SSF102712">
    <property type="entry name" value="JAB1/MPN domain"/>
    <property type="match status" value="1"/>
</dbReference>